<proteinExistence type="predicted"/>
<dbReference type="EMBL" id="JANRMS010001694">
    <property type="protein sequence ID" value="KAJ3526639.1"/>
    <property type="molecule type" value="Genomic_DNA"/>
</dbReference>
<evidence type="ECO:0000313" key="1">
    <source>
        <dbReference type="EMBL" id="KAJ3526639.1"/>
    </source>
</evidence>
<sequence length="615" mass="66695">MAPPAPYAKDHLNPNGPNDARPTALKIIRDEGLDGNLSGKVFLITGCTSGVGVEIARAIHATGADVYITGRQADKGKEVVDRILADEKPGKVVYLDMALNSISNVKQAAANFLELSKTLNVLICNAGVALVPQGTTRDGHETHFGVNYLAHFALFHELRTTLLASATPGFSSRVVMMSSMVHTASAFRFDDYDFKNTPYEPYAAYGSAKTATLWMANEIERRYGSQGLHSTAVHPGAVMTEKLSAQSASSSGTMQNPAIASYMKSIAQGAATPVWAAVGKEWETRGGRYLAEMAEAEPLTGSDSDFIKLGYAPHAYDEEGEGRLWKTSPRIQRPVLPVAPVQPRYLTTSTSPPKPDLIVVGSGIAGLSASIEAAEKGASVLLLERFHGGGTTALSGGVVYAGGGTRQQKEAGYDETPENMFAYLRQEVSDAVDEKTLKRFCDQSVENLEWLEKHGARFEASLCPYKTSYPTDRHFLYYSGSEKAYPFNQHAKPAPRGHRMVHPGFSGAGLAQALLDSAKRLNVRLLPASKVEKILLNDDGSVRGVKYRMLAETNPGFLKHKKLTQRALKYQLALPPLAATLHKRANSIWEHNSQVESIDSPAVILATGGRRRSWH</sequence>
<comment type="caution">
    <text evidence="1">The sequence shown here is derived from an EMBL/GenBank/DDBJ whole genome shotgun (WGS) entry which is preliminary data.</text>
</comment>
<protein>
    <submittedName>
        <fullName evidence="1">Uncharacterized protein</fullName>
    </submittedName>
</protein>
<gene>
    <name evidence="1" type="ORF">NM208_g11095</name>
</gene>
<evidence type="ECO:0000313" key="2">
    <source>
        <dbReference type="Proteomes" id="UP001148629"/>
    </source>
</evidence>
<organism evidence="1 2">
    <name type="scientific">Fusarium decemcellulare</name>
    <dbReference type="NCBI Taxonomy" id="57161"/>
    <lineage>
        <taxon>Eukaryota</taxon>
        <taxon>Fungi</taxon>
        <taxon>Dikarya</taxon>
        <taxon>Ascomycota</taxon>
        <taxon>Pezizomycotina</taxon>
        <taxon>Sordariomycetes</taxon>
        <taxon>Hypocreomycetidae</taxon>
        <taxon>Hypocreales</taxon>
        <taxon>Nectriaceae</taxon>
        <taxon>Fusarium</taxon>
        <taxon>Fusarium decemcellulare species complex</taxon>
    </lineage>
</organism>
<name>A0ACC1RVL8_9HYPO</name>
<accession>A0ACC1RVL8</accession>
<dbReference type="Proteomes" id="UP001148629">
    <property type="component" value="Unassembled WGS sequence"/>
</dbReference>
<keyword evidence="2" id="KW-1185">Reference proteome</keyword>
<reference evidence="1" key="1">
    <citation type="submission" date="2022-08" db="EMBL/GenBank/DDBJ databases">
        <title>Genome Sequence of Fusarium decemcellulare.</title>
        <authorList>
            <person name="Buettner E."/>
        </authorList>
    </citation>
    <scope>NUCLEOTIDE SEQUENCE</scope>
    <source>
        <strain evidence="1">Babe19</strain>
    </source>
</reference>